<gene>
    <name evidence="2" type="ORF">NSP04_05940</name>
</gene>
<feature type="region of interest" description="Disordered" evidence="1">
    <location>
        <begin position="1"/>
        <end position="29"/>
    </location>
</feature>
<accession>A0ABT1XFW8</accession>
<feature type="compositionally biased region" description="Polar residues" evidence="1">
    <location>
        <begin position="171"/>
        <end position="188"/>
    </location>
</feature>
<comment type="caution">
    <text evidence="2">The sequence shown here is derived from an EMBL/GenBank/DDBJ whole genome shotgun (WGS) entry which is preliminary data.</text>
</comment>
<keyword evidence="3" id="KW-1185">Reference proteome</keyword>
<evidence type="ECO:0000256" key="1">
    <source>
        <dbReference type="SAM" id="MobiDB-lite"/>
    </source>
</evidence>
<feature type="compositionally biased region" description="Low complexity" evidence="1">
    <location>
        <begin position="153"/>
        <end position="167"/>
    </location>
</feature>
<name>A0ABT1XFW8_9BURK</name>
<evidence type="ECO:0000313" key="2">
    <source>
        <dbReference type="EMBL" id="MCR2746182.1"/>
    </source>
</evidence>
<evidence type="ECO:0000313" key="3">
    <source>
        <dbReference type="Proteomes" id="UP001165267"/>
    </source>
</evidence>
<dbReference type="EMBL" id="JANKHG010000016">
    <property type="protein sequence ID" value="MCR2746182.1"/>
    <property type="molecule type" value="Genomic_DNA"/>
</dbReference>
<feature type="compositionally biased region" description="Polar residues" evidence="1">
    <location>
        <begin position="1031"/>
        <end position="1053"/>
    </location>
</feature>
<feature type="region of interest" description="Disordered" evidence="1">
    <location>
        <begin position="153"/>
        <end position="189"/>
    </location>
</feature>
<protein>
    <submittedName>
        <fullName evidence="2">Uncharacterized protein</fullName>
    </submittedName>
</protein>
<feature type="region of interest" description="Disordered" evidence="1">
    <location>
        <begin position="1026"/>
        <end position="1063"/>
    </location>
</feature>
<dbReference type="RefSeq" id="WP_257511426.1">
    <property type="nucleotide sequence ID" value="NZ_JANKHG010000016.1"/>
</dbReference>
<reference evidence="2" key="1">
    <citation type="submission" date="2022-07" db="EMBL/GenBank/DDBJ databases">
        <authorList>
            <person name="Xamxidin M."/>
        </authorList>
    </citation>
    <scope>NUCLEOTIDE SEQUENCE</scope>
    <source>
        <strain evidence="2">YS8-69</strain>
    </source>
</reference>
<feature type="region of interest" description="Disordered" evidence="1">
    <location>
        <begin position="220"/>
        <end position="243"/>
    </location>
</feature>
<organism evidence="2 3">
    <name type="scientific">Limnobacter parvus</name>
    <dbReference type="NCBI Taxonomy" id="2939690"/>
    <lineage>
        <taxon>Bacteria</taxon>
        <taxon>Pseudomonadati</taxon>
        <taxon>Pseudomonadota</taxon>
        <taxon>Betaproteobacteria</taxon>
        <taxon>Burkholderiales</taxon>
        <taxon>Burkholderiaceae</taxon>
        <taxon>Limnobacter</taxon>
    </lineage>
</organism>
<dbReference type="Proteomes" id="UP001165267">
    <property type="component" value="Unassembled WGS sequence"/>
</dbReference>
<proteinExistence type="predicted"/>
<sequence>MAFPQATAPADRATSNPAFRPPAVTGGSRSDGAAAAVAYLASLSKTASAAGASATAQASIALENLGDCHVLEILQHFNSVASTEQKDRILTPFIRQLSEDVAGKGSFSTDFLLGFVTKFVQTKPVSTKTAPTPATGTTTSAAAATGAAAVPAATASPPSTAPAATGPDVASPSTSGIATPPSVDSSETPGFIGRATGWFLGKGFEVAGQIFRAAFPFQNQETESTAQPATDHPTSVPPTSPAGLRADINSAVGGNPKLKKALAEMLEKLKEREKLKAARETKKAEADARAEAIKNEGATKLGGITACTTYEALLEKLDQNEFKTSFEEFTKKTSEKKTEFCRQIETADRANRLASRHLDERLNLNKTGEAAAKADWIKSEEGEIAGKTLVANFRKSQLDKQVSKSFGEIQNKLTDWVDLERPEKVARNESFADQLGEFKLKLKGFLDTKTAEKDELKTNLENAKADDPGSARSQQLQTNLVACNQRIGEIEAKLTSVNQLIAANKTARTEMAVIAGLHSEVKQTERDVQNLPFSLPFMANGKDPALRDNVLMRGLKGAFWVGNVNANNHAMGRASWLRTTLAGFGSHFTRFNNSETTNKRDLSGAGRGGSRTELAVLGGMLKDPSSGAADRMIEFFTTGENVEAGDRRRYIHDLAAGNLVAAGFNTKTLKLDAPSLQYKVDRGFSALKKAFYIGKPGVTARDPIKHIQSRLNVLANISEVFQEALFRNGKPVNIQHAIQTPNQAIEACSLLLAALPNDLLVNKSQEVSRFLKQVREFEDLAEANPIKDDLIALNELNTFKSTIKNFHEQSANWLNARDKTAETKSESIAASKDTGAIIVSRLRKGTFRKAASSTVATLNTYGVGFVREGAKNVAQFASNVSRKESMKALLKNSPNTIGHLRHINAALASAKENSPVFERNSTAIKKFLAGEKFELELEGPISEKMALVLVRVGNLMEEVWSEKYPKKARPGSIKLQAVDIAQICRVQENAAVLKFLDKAASASPVEAKRESSIKKLTIDTNAKAAARLPDDSSTPVLGTPVSKRSSGATSTFPSPDADDAKAKADEAKVKADAAARATALQAEIEQGIEITKNESVEAWVTDLWTRFFEPQLPETPDGQRGDLVTSYAVFLNPGDPKGANLTPAQKVDFQTFKDEIKAIADAYNADPRDLTGVSAYMNKHVAFLLHARRGIVMRQAQVYAYERPLQNVSGSSNRCWARAGWGAAVHALEKSEFLNRTMAAIQWLSDNGKLPDNSFKVGDDNKVRDLYQSIVDEPEQNSANELYATEKRLLMMALAEHSTQYPLSKSGEGTLKTLKSDLKLDDNKKENPQAEAEFPTALLNALGLPVIINTGSPEEAPDLFFPANFNVNSARHPKNWPILYNTGGVSAGHWQFHMPRSNRPPATTTS</sequence>